<comment type="caution">
    <text evidence="2">The sequence shown here is derived from an EMBL/GenBank/DDBJ whole genome shotgun (WGS) entry which is preliminary data.</text>
</comment>
<name>A0ABR2VIG8_9PEZI</name>
<dbReference type="EMBL" id="JARVKF010000001">
    <property type="protein sequence ID" value="KAK9426639.1"/>
    <property type="molecule type" value="Genomic_DNA"/>
</dbReference>
<reference evidence="2 3" key="1">
    <citation type="journal article" date="2024" name="J. Plant Pathol.">
        <title>Sequence and assembly of the genome of Seiridium unicorne, isolate CBS 538.82, causal agent of cypress canker disease.</title>
        <authorList>
            <person name="Scali E."/>
            <person name="Rocca G.D."/>
            <person name="Danti R."/>
            <person name="Garbelotto M."/>
            <person name="Barberini S."/>
            <person name="Baroncelli R."/>
            <person name="Emiliani G."/>
        </authorList>
    </citation>
    <scope>NUCLEOTIDE SEQUENCE [LARGE SCALE GENOMIC DNA]</scope>
    <source>
        <strain evidence="2 3">BM-138-508</strain>
    </source>
</reference>
<feature type="compositionally biased region" description="Polar residues" evidence="1">
    <location>
        <begin position="52"/>
        <end position="75"/>
    </location>
</feature>
<keyword evidence="3" id="KW-1185">Reference proteome</keyword>
<gene>
    <name evidence="2" type="ORF">SUNI508_00166</name>
</gene>
<protein>
    <submittedName>
        <fullName evidence="2">Aflatoxin regulatory protein domain-containing protein</fullName>
    </submittedName>
</protein>
<organism evidence="2 3">
    <name type="scientific">Seiridium unicorne</name>
    <dbReference type="NCBI Taxonomy" id="138068"/>
    <lineage>
        <taxon>Eukaryota</taxon>
        <taxon>Fungi</taxon>
        <taxon>Dikarya</taxon>
        <taxon>Ascomycota</taxon>
        <taxon>Pezizomycotina</taxon>
        <taxon>Sordariomycetes</taxon>
        <taxon>Xylariomycetidae</taxon>
        <taxon>Amphisphaeriales</taxon>
        <taxon>Sporocadaceae</taxon>
        <taxon>Seiridium</taxon>
    </lineage>
</organism>
<sequence>MGRNLVQHWETLNGCASSASHMGPQTLHYMAESISWVLCDYETAVDAMSRSPSSTQTLARQSVSMPTPISNSTPGSRDAERAGEWNIPRAFVGNLELDPAEALLVAQEALSHSIARLTVMLQDIEEEATLQRQQPSADYSLRERDLKDLVTRMFRLLRRVDGLSTAD</sequence>
<evidence type="ECO:0000256" key="1">
    <source>
        <dbReference type="SAM" id="MobiDB-lite"/>
    </source>
</evidence>
<accession>A0ABR2VIG8</accession>
<proteinExistence type="predicted"/>
<dbReference type="Proteomes" id="UP001408356">
    <property type="component" value="Unassembled WGS sequence"/>
</dbReference>
<evidence type="ECO:0000313" key="2">
    <source>
        <dbReference type="EMBL" id="KAK9426639.1"/>
    </source>
</evidence>
<evidence type="ECO:0000313" key="3">
    <source>
        <dbReference type="Proteomes" id="UP001408356"/>
    </source>
</evidence>
<feature type="region of interest" description="Disordered" evidence="1">
    <location>
        <begin position="52"/>
        <end position="82"/>
    </location>
</feature>